<evidence type="ECO:0000256" key="1">
    <source>
        <dbReference type="SAM" id="SignalP"/>
    </source>
</evidence>
<dbReference type="Proteomes" id="UP000278962">
    <property type="component" value="Unassembled WGS sequence"/>
</dbReference>
<comment type="caution">
    <text evidence="2">The sequence shown here is derived from an EMBL/GenBank/DDBJ whole genome shotgun (WGS) entry which is preliminary data.</text>
</comment>
<protein>
    <recommendedName>
        <fullName evidence="4">CARDB protein</fullName>
    </recommendedName>
</protein>
<gene>
    <name evidence="2" type="ORF">C8N24_3833</name>
</gene>
<reference evidence="2 3" key="1">
    <citation type="submission" date="2018-10" db="EMBL/GenBank/DDBJ databases">
        <title>Genomic Encyclopedia of Archaeal and Bacterial Type Strains, Phase II (KMG-II): from individual species to whole genera.</title>
        <authorList>
            <person name="Goeker M."/>
        </authorList>
    </citation>
    <scope>NUCLEOTIDE SEQUENCE [LARGE SCALE GENOMIC DNA]</scope>
    <source>
        <strain evidence="2 3">DSM 14954</strain>
    </source>
</reference>
<dbReference type="AlphaFoldDB" id="A0A660LFP8"/>
<proteinExistence type="predicted"/>
<evidence type="ECO:0000313" key="3">
    <source>
        <dbReference type="Proteomes" id="UP000278962"/>
    </source>
</evidence>
<dbReference type="EMBL" id="RBIL01000001">
    <property type="protein sequence ID" value="RKQ93957.1"/>
    <property type="molecule type" value="Genomic_DNA"/>
</dbReference>
<dbReference type="RefSeq" id="WP_147447879.1">
    <property type="nucleotide sequence ID" value="NZ_RBIL01000001.1"/>
</dbReference>
<evidence type="ECO:0000313" key="2">
    <source>
        <dbReference type="EMBL" id="RKQ93957.1"/>
    </source>
</evidence>
<evidence type="ECO:0008006" key="4">
    <source>
        <dbReference type="Google" id="ProtNLM"/>
    </source>
</evidence>
<keyword evidence="1" id="KW-0732">Signal</keyword>
<accession>A0A660LFP8</accession>
<feature type="signal peptide" evidence="1">
    <location>
        <begin position="1"/>
        <end position="23"/>
    </location>
</feature>
<name>A0A660LFP8_9ACTN</name>
<sequence length="743" mass="76572">MRRRRVLAAVALSAGVFAAPAAAQVQPPSLTTDTRFAFAGVSEFDFTAGVVDDTAARAAVDPDLDRAYAVGATSTSIAVVARRADGTLDSGFAGDGSLELALGRKANAVDVAVLDDGRLRVLARTDVAASGPADYDTAIVGLLPDGSPDPAFPTVTFAGGAGNDAPGAIDVDVDGTIAVVGGTGADTYLWTGGVLTTIDAFPGANDAGVDVAFNAAGPVVLSSTGTRTAVRSGGLSTEVTVPLATSVSGAALLVHGGSAYVTGAATVAGDSDAYLARVGSTVETRRFDFRGSVFSGDQPVTGAGQDLTLVPGDPDTLVVSGFAETDRGREWGFAAFNSLERPLAELQYTDLVVPVAGQGGASGVAGTEGYVAAAGTLRDFSLETGTGTNDLSIGLGRVLIDNEKRCDLALAVIAPVELVLRGRTPGEVSVRVTNNGKRPCAGVIRAPAPWVVGGAVDVGRLVPGQTLTRTLAVGYDAPLPNDGTLELTLAAPADTALGDNVVRLRAVFSFCDLALSVLEAPPVIGTEGARRFAFTVRNVGTAPCRAAQVITRAPGVRGGAVKPYSVAPGKSVEDEISVSIVRGLKTGTKAPLAFRVVHGEDVVIANDTATSEPVVVKPGDTNARTPLRGISFSGRATKGSARFVSARTLRVARVQLAVRRLGGECRWLSSARGDVRTVDESDAGKCDEPVWVTVKGTERWSLRLAKRLPKGRYELRTRAVLRNGLAEGRFTRSDKNLIRFRVR</sequence>
<organism evidence="2 3">
    <name type="scientific">Solirubrobacter pauli</name>
    <dbReference type="NCBI Taxonomy" id="166793"/>
    <lineage>
        <taxon>Bacteria</taxon>
        <taxon>Bacillati</taxon>
        <taxon>Actinomycetota</taxon>
        <taxon>Thermoleophilia</taxon>
        <taxon>Solirubrobacterales</taxon>
        <taxon>Solirubrobacteraceae</taxon>
        <taxon>Solirubrobacter</taxon>
    </lineage>
</organism>
<keyword evidence="3" id="KW-1185">Reference proteome</keyword>
<dbReference type="OrthoDB" id="9805017at2"/>
<feature type="chain" id="PRO_5024870946" description="CARDB protein" evidence="1">
    <location>
        <begin position="24"/>
        <end position="743"/>
    </location>
</feature>